<keyword evidence="2" id="KW-1185">Reference proteome</keyword>
<dbReference type="Proteomes" id="UP000196005">
    <property type="component" value="Chromosome"/>
</dbReference>
<organism evidence="1 2">
    <name type="scientific">Sulfurospirillum diekertiae</name>
    <dbReference type="NCBI Taxonomy" id="1854492"/>
    <lineage>
        <taxon>Bacteria</taxon>
        <taxon>Pseudomonadati</taxon>
        <taxon>Campylobacterota</taxon>
        <taxon>Epsilonproteobacteria</taxon>
        <taxon>Campylobacterales</taxon>
        <taxon>Sulfurospirillaceae</taxon>
        <taxon>Sulfurospirillum</taxon>
    </lineage>
</organism>
<dbReference type="KEGG" id="suls:Sdiek1_1086"/>
<reference evidence="2" key="1">
    <citation type="submission" date="2017-05" db="EMBL/GenBank/DDBJ databases">
        <title>Dechlorination kinetics govern the competition between two new strains of the genus Sulfurospirillum.</title>
        <authorList>
            <person name="Buttet G.F."/>
            <person name="Murray A.M."/>
            <person name="Goris T."/>
            <person name="Burion M."/>
            <person name="Lin B."/>
            <person name="Rolle M."/>
            <person name="Maillard J."/>
        </authorList>
    </citation>
    <scope>NUCLEOTIDE SEQUENCE [LARGE SCALE GENOMIC DNA]</scope>
    <source>
        <strain evidence="2">SL2-1</strain>
    </source>
</reference>
<dbReference type="RefSeq" id="WP_087438240.1">
    <property type="nucleotide sequence ID" value="NZ_CP021416.1"/>
</dbReference>
<proteinExistence type="predicted"/>
<accession>A0A1Y0HJM0</accession>
<dbReference type="OrthoDB" id="5340238at2"/>
<name>A0A1Y0HJM0_9BACT</name>
<gene>
    <name evidence="1" type="ORF">Sdiek1_1086</name>
</gene>
<protein>
    <submittedName>
        <fullName evidence="1">Uncharacterized protein</fullName>
    </submittedName>
</protein>
<evidence type="ECO:0000313" key="2">
    <source>
        <dbReference type="Proteomes" id="UP000196005"/>
    </source>
</evidence>
<dbReference type="AlphaFoldDB" id="A0A1Y0HJM0"/>
<sequence length="62" mass="7030">MKFLAMLAASFSILYLVLVVHALRYPSQQKAEELTALSLHVKDTKPSLSFPTPAYQRFVYAQ</sequence>
<evidence type="ECO:0000313" key="1">
    <source>
        <dbReference type="EMBL" id="ARU48252.1"/>
    </source>
</evidence>
<dbReference type="EMBL" id="CP021416">
    <property type="protein sequence ID" value="ARU48252.1"/>
    <property type="molecule type" value="Genomic_DNA"/>
</dbReference>